<dbReference type="OrthoDB" id="9872482at2"/>
<comment type="caution">
    <text evidence="2">The sequence shown here is derived from an EMBL/GenBank/DDBJ whole genome shotgun (WGS) entry which is preliminary data.</text>
</comment>
<keyword evidence="3" id="KW-1185">Reference proteome</keyword>
<gene>
    <name evidence="2" type="ORF">E1B25_21235</name>
</gene>
<name>A0A4R5EG95_9RHOB</name>
<evidence type="ECO:0000313" key="3">
    <source>
        <dbReference type="Proteomes" id="UP000294662"/>
    </source>
</evidence>
<organism evidence="2 3">
    <name type="scientific">Antarcticimicrobium sediminis</name>
    <dbReference type="NCBI Taxonomy" id="2546227"/>
    <lineage>
        <taxon>Bacteria</taxon>
        <taxon>Pseudomonadati</taxon>
        <taxon>Pseudomonadota</taxon>
        <taxon>Alphaproteobacteria</taxon>
        <taxon>Rhodobacterales</taxon>
        <taxon>Paracoccaceae</taxon>
        <taxon>Antarcticimicrobium</taxon>
    </lineage>
</organism>
<evidence type="ECO:0000313" key="2">
    <source>
        <dbReference type="EMBL" id="TDE33439.1"/>
    </source>
</evidence>
<feature type="region of interest" description="Disordered" evidence="1">
    <location>
        <begin position="26"/>
        <end position="81"/>
    </location>
</feature>
<protein>
    <submittedName>
        <fullName evidence="2">Uncharacterized protein</fullName>
    </submittedName>
</protein>
<reference evidence="2 3" key="1">
    <citation type="submission" date="2019-03" db="EMBL/GenBank/DDBJ databases">
        <authorList>
            <person name="Zhang S."/>
        </authorList>
    </citation>
    <scope>NUCLEOTIDE SEQUENCE [LARGE SCALE GENOMIC DNA]</scope>
    <source>
        <strain evidence="2 3">S4J41</strain>
    </source>
</reference>
<proteinExistence type="predicted"/>
<dbReference type="AlphaFoldDB" id="A0A4R5EG95"/>
<dbReference type="EMBL" id="SMFP01000032">
    <property type="protein sequence ID" value="TDE33439.1"/>
    <property type="molecule type" value="Genomic_DNA"/>
</dbReference>
<feature type="compositionally biased region" description="Basic residues" evidence="1">
    <location>
        <begin position="71"/>
        <end position="81"/>
    </location>
</feature>
<dbReference type="RefSeq" id="WP_132831578.1">
    <property type="nucleotide sequence ID" value="NZ_SMFP01000032.1"/>
</dbReference>
<dbReference type="Proteomes" id="UP000294662">
    <property type="component" value="Unassembled WGS sequence"/>
</dbReference>
<sequence length="81" mass="8769">MAPVKPPAQNQIGGINPAAKLLYLRENQKGYTMPKSKKPKVKRSGANPVQKPGWYQSLNGSAGQHSERPTKTGKKAQNKSA</sequence>
<accession>A0A4R5EG95</accession>
<evidence type="ECO:0000256" key="1">
    <source>
        <dbReference type="SAM" id="MobiDB-lite"/>
    </source>
</evidence>